<dbReference type="InterPro" id="IPR009072">
    <property type="entry name" value="Histone-fold"/>
</dbReference>
<dbReference type="OrthoDB" id="4210093at2759"/>
<dbReference type="Proteomes" id="UP000001261">
    <property type="component" value="Unassembled WGS sequence"/>
</dbReference>
<evidence type="ECO:0000313" key="2">
    <source>
        <dbReference type="Proteomes" id="UP000001261"/>
    </source>
</evidence>
<gene>
    <name evidence="1" type="ORF">CIMG_12576</name>
</gene>
<dbReference type="GO" id="GO:0046982">
    <property type="term" value="F:protein heterodimerization activity"/>
    <property type="evidence" value="ECO:0007669"/>
    <property type="project" value="InterPro"/>
</dbReference>
<reference evidence="2" key="2">
    <citation type="journal article" date="2010" name="Genome Res.">
        <title>Population genomic sequencing of Coccidioides fungi reveals recent hybridization and transposon control.</title>
        <authorList>
            <person name="Neafsey D.E."/>
            <person name="Barker B.M."/>
            <person name="Sharpton T.J."/>
            <person name="Stajich J.E."/>
            <person name="Park D.J."/>
            <person name="Whiston E."/>
            <person name="Hung C.-Y."/>
            <person name="McMahan C."/>
            <person name="White J."/>
            <person name="Sykes S."/>
            <person name="Heiman D."/>
            <person name="Young S."/>
            <person name="Zeng Q."/>
            <person name="Abouelleil A."/>
            <person name="Aftuck L."/>
            <person name="Bessette D."/>
            <person name="Brown A."/>
            <person name="FitzGerald M."/>
            <person name="Lui A."/>
            <person name="Macdonald J.P."/>
            <person name="Priest M."/>
            <person name="Orbach M.J."/>
            <person name="Galgiani J.N."/>
            <person name="Kirkland T.N."/>
            <person name="Cole G.T."/>
            <person name="Birren B.W."/>
            <person name="Henn M.R."/>
            <person name="Taylor J.W."/>
            <person name="Rounsley S.D."/>
        </authorList>
    </citation>
    <scope>GENOME REANNOTATION</scope>
    <source>
        <strain evidence="2">RS</strain>
    </source>
</reference>
<dbReference type="EMBL" id="GG704911">
    <property type="protein sequence ID" value="EAS27186.1"/>
    <property type="molecule type" value="Genomic_DNA"/>
</dbReference>
<dbReference type="VEuPathDB" id="FungiDB:CIMG_12576"/>
<dbReference type="KEGG" id="cim:CIMG_12576"/>
<dbReference type="InParanoid" id="A0A0E1RUY1"/>
<evidence type="ECO:0000313" key="1">
    <source>
        <dbReference type="EMBL" id="EAS27186.1"/>
    </source>
</evidence>
<dbReference type="STRING" id="246410.A0A0E1RUY1"/>
<name>A0A0E1RUY1_COCIM</name>
<sequence length="166" mass="18257">MSVCTTNIYCNKINHIKRRISAPVPPFKIGKPALIYQKKTAEAILCTLFKCSVMAMMYHKHITVNANNIKLVLDISAKIRSNSFSSIDVSDHPISATTICCLCAAPAPPTTTATTPPPPLLPTTAFLPPSSTIRVSAHQMAGIRAPVWFTKLVLEEQEKKKKKKKK</sequence>
<evidence type="ECO:0008006" key="3">
    <source>
        <dbReference type="Google" id="ProtNLM"/>
    </source>
</evidence>
<keyword evidence="2" id="KW-1185">Reference proteome</keyword>
<dbReference type="GeneID" id="24164203"/>
<reference evidence="2" key="1">
    <citation type="journal article" date="2009" name="Genome Res.">
        <title>Comparative genomic analyses of the human fungal pathogens Coccidioides and their relatives.</title>
        <authorList>
            <person name="Sharpton T.J."/>
            <person name="Stajich J.E."/>
            <person name="Rounsley S.D."/>
            <person name="Gardner M.J."/>
            <person name="Wortman J.R."/>
            <person name="Jordar V.S."/>
            <person name="Maiti R."/>
            <person name="Kodira C.D."/>
            <person name="Neafsey D.E."/>
            <person name="Zeng Q."/>
            <person name="Hung C.-Y."/>
            <person name="McMahan C."/>
            <person name="Muszewska A."/>
            <person name="Grynberg M."/>
            <person name="Mandel M.A."/>
            <person name="Kellner E.M."/>
            <person name="Barker B.M."/>
            <person name="Galgiani J.N."/>
            <person name="Orbach M.J."/>
            <person name="Kirkland T.N."/>
            <person name="Cole G.T."/>
            <person name="Henn M.R."/>
            <person name="Birren B.W."/>
            <person name="Taylor J.W."/>
        </authorList>
    </citation>
    <scope>NUCLEOTIDE SEQUENCE [LARGE SCALE GENOMIC DNA]</scope>
    <source>
        <strain evidence="2">RS</strain>
    </source>
</reference>
<organism evidence="1 2">
    <name type="scientific">Coccidioides immitis (strain RS)</name>
    <name type="common">Valley fever fungus</name>
    <dbReference type="NCBI Taxonomy" id="246410"/>
    <lineage>
        <taxon>Eukaryota</taxon>
        <taxon>Fungi</taxon>
        <taxon>Dikarya</taxon>
        <taxon>Ascomycota</taxon>
        <taxon>Pezizomycotina</taxon>
        <taxon>Eurotiomycetes</taxon>
        <taxon>Eurotiomycetidae</taxon>
        <taxon>Onygenales</taxon>
        <taxon>Onygenaceae</taxon>
        <taxon>Coccidioides</taxon>
    </lineage>
</organism>
<protein>
    <recommendedName>
        <fullName evidence="3">Histone H2A/H2B/H3 domain-containing protein</fullName>
    </recommendedName>
</protein>
<accession>A0A0E1RUY1</accession>
<dbReference type="RefSeq" id="XP_001249226.1">
    <property type="nucleotide sequence ID" value="XM_001249225.1"/>
</dbReference>
<dbReference type="SUPFAM" id="SSF47113">
    <property type="entry name" value="Histone-fold"/>
    <property type="match status" value="1"/>
</dbReference>
<proteinExistence type="predicted"/>
<dbReference type="AlphaFoldDB" id="A0A0E1RUY1"/>